<dbReference type="PROSITE" id="PS51318">
    <property type="entry name" value="TAT"/>
    <property type="match status" value="1"/>
</dbReference>
<name>A0A9D1KMX3_9ACTN</name>
<evidence type="ECO:0000259" key="2">
    <source>
        <dbReference type="Pfam" id="PF21311"/>
    </source>
</evidence>
<gene>
    <name evidence="3" type="ORF">IAA98_06410</name>
</gene>
<sequence length="328" mass="34927">MTNVRPPRRVPTANPEGRFSRRGLLAGAGAAALAAPFASSALATAAIPAADDEWSVLLDEKTLHHTTVLQCFGFEPETERIYALQVHNNDTHALGLTELDHSGKETGHMVLDGFGHGGNIGVERVGSTTYLWTETDANPSSGYGRAITRFPFDSGTTLTYGESDLPIHRPVAGSTSNQPYVDNEGGRLIVRHRVSGVPKYGIYDLEAATAGNYDDPLAYIDQYIGEEGETFQGFCLHGDQIHQSTGKAYTDEDGDNPPSGGGNAYLSTITADTGELVSRTKNLVAPDLVYREPEGLAIKPGSTPQLVMGFATGEVGARTFSLFAKPVG</sequence>
<reference evidence="3" key="2">
    <citation type="journal article" date="2021" name="PeerJ">
        <title>Extensive microbial diversity within the chicken gut microbiome revealed by metagenomics and culture.</title>
        <authorList>
            <person name="Gilroy R."/>
            <person name="Ravi A."/>
            <person name="Getino M."/>
            <person name="Pursley I."/>
            <person name="Horton D.L."/>
            <person name="Alikhan N.F."/>
            <person name="Baker D."/>
            <person name="Gharbi K."/>
            <person name="Hall N."/>
            <person name="Watson M."/>
            <person name="Adriaenssens E.M."/>
            <person name="Foster-Nyarko E."/>
            <person name="Jarju S."/>
            <person name="Secka A."/>
            <person name="Antonio M."/>
            <person name="Oren A."/>
            <person name="Chaudhuri R.R."/>
            <person name="La Ragione R."/>
            <person name="Hildebrand F."/>
            <person name="Pallen M.J."/>
        </authorList>
    </citation>
    <scope>NUCLEOTIDE SEQUENCE</scope>
    <source>
        <strain evidence="3">ChiGjej1B1-24693</strain>
    </source>
</reference>
<reference evidence="3" key="1">
    <citation type="submission" date="2020-10" db="EMBL/GenBank/DDBJ databases">
        <authorList>
            <person name="Gilroy R."/>
        </authorList>
    </citation>
    <scope>NUCLEOTIDE SEQUENCE</scope>
    <source>
        <strain evidence="3">ChiGjej1B1-24693</strain>
    </source>
</reference>
<evidence type="ECO:0000313" key="4">
    <source>
        <dbReference type="Proteomes" id="UP000886842"/>
    </source>
</evidence>
<proteinExistence type="predicted"/>
<feature type="chain" id="PRO_5039043930" evidence="1">
    <location>
        <begin position="46"/>
        <end position="328"/>
    </location>
</feature>
<dbReference type="Pfam" id="PF21311">
    <property type="entry name" value="Phage_RBD_prop"/>
    <property type="match status" value="1"/>
</dbReference>
<evidence type="ECO:0000256" key="1">
    <source>
        <dbReference type="SAM" id="SignalP"/>
    </source>
</evidence>
<feature type="signal peptide" evidence="1">
    <location>
        <begin position="1"/>
        <end position="45"/>
    </location>
</feature>
<feature type="domain" description="P68 RBP/TagC-like beta-propeller" evidence="2">
    <location>
        <begin position="68"/>
        <end position="254"/>
    </location>
</feature>
<evidence type="ECO:0000313" key="3">
    <source>
        <dbReference type="EMBL" id="HIT75197.1"/>
    </source>
</evidence>
<dbReference type="Proteomes" id="UP000886842">
    <property type="component" value="Unassembled WGS sequence"/>
</dbReference>
<keyword evidence="1" id="KW-0732">Signal</keyword>
<organism evidence="3 4">
    <name type="scientific">Candidatus Avipropionibacterium avicola</name>
    <dbReference type="NCBI Taxonomy" id="2840701"/>
    <lineage>
        <taxon>Bacteria</taxon>
        <taxon>Bacillati</taxon>
        <taxon>Actinomycetota</taxon>
        <taxon>Actinomycetes</taxon>
        <taxon>Propionibacteriales</taxon>
        <taxon>Propionibacteriaceae</taxon>
        <taxon>Propionibacteriaceae incertae sedis</taxon>
        <taxon>Candidatus Avipropionibacterium</taxon>
    </lineage>
</organism>
<dbReference type="EMBL" id="DVLP01000197">
    <property type="protein sequence ID" value="HIT75197.1"/>
    <property type="molecule type" value="Genomic_DNA"/>
</dbReference>
<accession>A0A9D1KMX3</accession>
<dbReference type="InterPro" id="IPR048799">
    <property type="entry name" value="P68_RBP_TagC-like_beta-prop"/>
</dbReference>
<dbReference type="AlphaFoldDB" id="A0A9D1KMX3"/>
<comment type="caution">
    <text evidence="3">The sequence shown here is derived from an EMBL/GenBank/DDBJ whole genome shotgun (WGS) entry which is preliminary data.</text>
</comment>
<dbReference type="InterPro" id="IPR006311">
    <property type="entry name" value="TAT_signal"/>
</dbReference>
<protein>
    <submittedName>
        <fullName evidence="3">Teichoic acid biosynthesis protein C</fullName>
    </submittedName>
</protein>